<dbReference type="SMR" id="G4ZCP2"/>
<dbReference type="InParanoid" id="G4ZCP2"/>
<evidence type="ECO:0000313" key="6">
    <source>
        <dbReference type="EMBL" id="EGZ17774.1"/>
    </source>
</evidence>
<dbReference type="STRING" id="1094619.G4ZCP2"/>
<comment type="subcellular location">
    <subcellularLocation>
        <location evidence="1">Nucleus</location>
    </subcellularLocation>
</comment>
<dbReference type="InterPro" id="IPR052035">
    <property type="entry name" value="ZnF_BED_domain_contain"/>
</dbReference>
<dbReference type="KEGG" id="psoj:PHYSODRAFT_504190"/>
<dbReference type="PANTHER" id="PTHR46481:SF10">
    <property type="entry name" value="ZINC FINGER BED DOMAIN-CONTAINING PROTEIN 39"/>
    <property type="match status" value="1"/>
</dbReference>
<evidence type="ECO:0000313" key="7">
    <source>
        <dbReference type="Proteomes" id="UP000002640"/>
    </source>
</evidence>
<organism evidence="6 7">
    <name type="scientific">Phytophthora sojae (strain P6497)</name>
    <name type="common">Soybean stem and root rot agent</name>
    <name type="synonym">Phytophthora megasperma f. sp. glycines</name>
    <dbReference type="NCBI Taxonomy" id="1094619"/>
    <lineage>
        <taxon>Eukaryota</taxon>
        <taxon>Sar</taxon>
        <taxon>Stramenopiles</taxon>
        <taxon>Oomycota</taxon>
        <taxon>Peronosporomycetes</taxon>
        <taxon>Peronosporales</taxon>
        <taxon>Peronosporaceae</taxon>
        <taxon>Phytophthora</taxon>
    </lineage>
</organism>
<gene>
    <name evidence="6" type="ORF">PHYSODRAFT_504190</name>
</gene>
<keyword evidence="3" id="KW-0863">Zinc-finger</keyword>
<dbReference type="SUPFAM" id="SSF53098">
    <property type="entry name" value="Ribonuclease H-like"/>
    <property type="match status" value="1"/>
</dbReference>
<dbReference type="EMBL" id="JH159154">
    <property type="protein sequence ID" value="EGZ17774.1"/>
    <property type="molecule type" value="Genomic_DNA"/>
</dbReference>
<keyword evidence="4" id="KW-0862">Zinc</keyword>
<dbReference type="InterPro" id="IPR012337">
    <property type="entry name" value="RNaseH-like_sf"/>
</dbReference>
<keyword evidence="2" id="KW-0479">Metal-binding</keyword>
<dbReference type="AlphaFoldDB" id="G4ZCP2"/>
<accession>G4ZCP2</accession>
<dbReference type="GO" id="GO:0008270">
    <property type="term" value="F:zinc ion binding"/>
    <property type="evidence" value="ECO:0007669"/>
    <property type="project" value="UniProtKB-KW"/>
</dbReference>
<sequence length="99" mass="11366">MLVSDDECDFYSASSDIWTSIKCESFISLTVHYLDSLFNMKSWTLEVTSIPGKHDGEDIADVLLRCFAWWRLDPKKCVRFLRDAASNMKRGCTLLGLNH</sequence>
<dbReference type="GeneID" id="20658320"/>
<dbReference type="Proteomes" id="UP000002640">
    <property type="component" value="Unassembled WGS sequence"/>
</dbReference>
<name>G4ZCP2_PHYSP</name>
<evidence type="ECO:0000256" key="1">
    <source>
        <dbReference type="ARBA" id="ARBA00004123"/>
    </source>
</evidence>
<evidence type="ECO:0000256" key="4">
    <source>
        <dbReference type="ARBA" id="ARBA00022833"/>
    </source>
</evidence>
<evidence type="ECO:0000256" key="5">
    <source>
        <dbReference type="ARBA" id="ARBA00023242"/>
    </source>
</evidence>
<evidence type="ECO:0000256" key="2">
    <source>
        <dbReference type="ARBA" id="ARBA00022723"/>
    </source>
</evidence>
<dbReference type="PANTHER" id="PTHR46481">
    <property type="entry name" value="ZINC FINGER BED DOMAIN-CONTAINING PROTEIN 4"/>
    <property type="match status" value="1"/>
</dbReference>
<dbReference type="RefSeq" id="XP_009526832.1">
    <property type="nucleotide sequence ID" value="XM_009528537.1"/>
</dbReference>
<dbReference type="GO" id="GO:0005634">
    <property type="term" value="C:nucleus"/>
    <property type="evidence" value="ECO:0007669"/>
    <property type="project" value="UniProtKB-SubCell"/>
</dbReference>
<evidence type="ECO:0000256" key="3">
    <source>
        <dbReference type="ARBA" id="ARBA00022771"/>
    </source>
</evidence>
<reference evidence="6 7" key="1">
    <citation type="journal article" date="2006" name="Science">
        <title>Phytophthora genome sequences uncover evolutionary origins and mechanisms of pathogenesis.</title>
        <authorList>
            <person name="Tyler B.M."/>
            <person name="Tripathy S."/>
            <person name="Zhang X."/>
            <person name="Dehal P."/>
            <person name="Jiang R.H."/>
            <person name="Aerts A."/>
            <person name="Arredondo F.D."/>
            <person name="Baxter L."/>
            <person name="Bensasson D."/>
            <person name="Beynon J.L."/>
            <person name="Chapman J."/>
            <person name="Damasceno C.M."/>
            <person name="Dorrance A.E."/>
            <person name="Dou D."/>
            <person name="Dickerman A.W."/>
            <person name="Dubchak I.L."/>
            <person name="Garbelotto M."/>
            <person name="Gijzen M."/>
            <person name="Gordon S.G."/>
            <person name="Govers F."/>
            <person name="Grunwald N.J."/>
            <person name="Huang W."/>
            <person name="Ivors K.L."/>
            <person name="Jones R.W."/>
            <person name="Kamoun S."/>
            <person name="Krampis K."/>
            <person name="Lamour K.H."/>
            <person name="Lee M.K."/>
            <person name="McDonald W.H."/>
            <person name="Medina M."/>
            <person name="Meijer H.J."/>
            <person name="Nordberg E.K."/>
            <person name="Maclean D.J."/>
            <person name="Ospina-Giraldo M.D."/>
            <person name="Morris P.F."/>
            <person name="Phuntumart V."/>
            <person name="Putnam N.H."/>
            <person name="Rash S."/>
            <person name="Rose J.K."/>
            <person name="Sakihama Y."/>
            <person name="Salamov A.A."/>
            <person name="Savidor A."/>
            <person name="Scheuring C.F."/>
            <person name="Smith B.M."/>
            <person name="Sobral B.W."/>
            <person name="Terry A."/>
            <person name="Torto-Alalibo T.A."/>
            <person name="Win J."/>
            <person name="Xu Z."/>
            <person name="Zhang H."/>
            <person name="Grigoriev I.V."/>
            <person name="Rokhsar D.S."/>
            <person name="Boore J.L."/>
        </authorList>
    </citation>
    <scope>NUCLEOTIDE SEQUENCE [LARGE SCALE GENOMIC DNA]</scope>
    <source>
        <strain evidence="6 7">P6497</strain>
    </source>
</reference>
<protein>
    <submittedName>
        <fullName evidence="6">Uncharacterized protein</fullName>
    </submittedName>
</protein>
<proteinExistence type="predicted"/>
<keyword evidence="7" id="KW-1185">Reference proteome</keyword>
<keyword evidence="5" id="KW-0539">Nucleus</keyword>